<dbReference type="Ensembl" id="ENSCLMT00005030884.1">
    <property type="protein sequence ID" value="ENSCLMP00005029542.1"/>
    <property type="gene ID" value="ENSCLMG00005014411.1"/>
</dbReference>
<sequence length="117" mass="13787">MKFKPYQCGDPFGYIFSARKPFCTLKTNRHYPLVHSPCTLGHLTPDRPTFCRPTFCRPTFCRPTFCRATFCRPTFCRPTFCRATFCRPTFCRPTFCRLTKHSLCSWFTHIPKVVLTE</sequence>
<evidence type="ECO:0000256" key="1">
    <source>
        <dbReference type="ARBA" id="ARBA00022744"/>
    </source>
</evidence>
<proteinExistence type="predicted"/>
<dbReference type="GeneTree" id="ENSGT01150000287873"/>
<dbReference type="Pfam" id="PF13885">
    <property type="entry name" value="Keratin_B2_2"/>
    <property type="match status" value="1"/>
</dbReference>
<accession>A0A8C3G2I2</accession>
<dbReference type="Proteomes" id="UP000694565">
    <property type="component" value="Unplaced"/>
</dbReference>
<evidence type="ECO:0000313" key="3">
    <source>
        <dbReference type="Proteomes" id="UP000694565"/>
    </source>
</evidence>
<dbReference type="InterPro" id="IPR002494">
    <property type="entry name" value="KAP"/>
</dbReference>
<protein>
    <submittedName>
        <fullName evidence="2">Uncharacterized protein</fullName>
    </submittedName>
</protein>
<name>A0A8C3G2I2_CYCLU</name>
<dbReference type="GO" id="GO:0005829">
    <property type="term" value="C:cytosol"/>
    <property type="evidence" value="ECO:0007669"/>
    <property type="project" value="UniProtKB-ARBA"/>
</dbReference>
<evidence type="ECO:0000313" key="2">
    <source>
        <dbReference type="Ensembl" id="ENSCLMP00005029542.1"/>
    </source>
</evidence>
<organism evidence="2 3">
    <name type="scientific">Cyclopterus lumpus</name>
    <name type="common">Lumpsucker</name>
    <dbReference type="NCBI Taxonomy" id="8103"/>
    <lineage>
        <taxon>Eukaryota</taxon>
        <taxon>Metazoa</taxon>
        <taxon>Chordata</taxon>
        <taxon>Craniata</taxon>
        <taxon>Vertebrata</taxon>
        <taxon>Euteleostomi</taxon>
        <taxon>Actinopterygii</taxon>
        <taxon>Neopterygii</taxon>
        <taxon>Teleostei</taxon>
        <taxon>Neoteleostei</taxon>
        <taxon>Acanthomorphata</taxon>
        <taxon>Eupercaria</taxon>
        <taxon>Perciformes</taxon>
        <taxon>Cottioidei</taxon>
        <taxon>Cottales</taxon>
        <taxon>Cyclopteridae</taxon>
        <taxon>Cyclopterus</taxon>
    </lineage>
</organism>
<dbReference type="GO" id="GO:0045095">
    <property type="term" value="C:keratin filament"/>
    <property type="evidence" value="ECO:0007669"/>
    <property type="project" value="InterPro"/>
</dbReference>
<keyword evidence="3" id="KW-1185">Reference proteome</keyword>
<dbReference type="AlphaFoldDB" id="A0A8C3G2I2"/>
<reference evidence="2" key="2">
    <citation type="submission" date="2025-09" db="UniProtKB">
        <authorList>
            <consortium name="Ensembl"/>
        </authorList>
    </citation>
    <scope>IDENTIFICATION</scope>
</reference>
<reference evidence="2" key="1">
    <citation type="submission" date="2025-08" db="UniProtKB">
        <authorList>
            <consortium name="Ensembl"/>
        </authorList>
    </citation>
    <scope>IDENTIFICATION</scope>
</reference>
<keyword evidence="1" id="KW-0416">Keratin</keyword>